<organism evidence="12 13">
    <name type="scientific">Wickerhamomyces ciferrii (strain ATCC 14091 / BCRC 22168 / CBS 111 / JCM 3599 / NBRC 0793 / NRRL Y-1031 F-60-10)</name>
    <name type="common">Yeast</name>
    <name type="synonym">Pichia ciferrii</name>
    <dbReference type="NCBI Taxonomy" id="1206466"/>
    <lineage>
        <taxon>Eukaryota</taxon>
        <taxon>Fungi</taxon>
        <taxon>Dikarya</taxon>
        <taxon>Ascomycota</taxon>
        <taxon>Saccharomycotina</taxon>
        <taxon>Saccharomycetes</taxon>
        <taxon>Phaffomycetales</taxon>
        <taxon>Wickerhamomycetaceae</taxon>
        <taxon>Wickerhamomyces</taxon>
    </lineage>
</organism>
<dbReference type="FunFam" id="1.25.40.10:FF:000357">
    <property type="entry name" value="Mitochondrial proteins import receptor"/>
    <property type="match status" value="1"/>
</dbReference>
<protein>
    <submittedName>
        <fullName evidence="12">Mitochondrial import receptor subunit tom-70</fullName>
    </submittedName>
</protein>
<feature type="compositionally biased region" description="Basic and acidic residues" evidence="11">
    <location>
        <begin position="64"/>
        <end position="73"/>
    </location>
</feature>
<feature type="repeat" description="TPR" evidence="10">
    <location>
        <begin position="353"/>
        <end position="386"/>
    </location>
</feature>
<comment type="similarity">
    <text evidence="9">Belongs to the Tom70 family.</text>
</comment>
<dbReference type="FunCoup" id="K0KF18">
    <property type="interactions" value="807"/>
</dbReference>
<dbReference type="InterPro" id="IPR011990">
    <property type="entry name" value="TPR-like_helical_dom_sf"/>
</dbReference>
<evidence type="ECO:0000256" key="8">
    <source>
        <dbReference type="ARBA" id="ARBA00023136"/>
    </source>
</evidence>
<dbReference type="Pfam" id="PF14559">
    <property type="entry name" value="TPR_19"/>
    <property type="match status" value="1"/>
</dbReference>
<reference evidence="12 13" key="1">
    <citation type="journal article" date="2012" name="Eukaryot. Cell">
        <title>Draft genome sequence of Wickerhamomyces ciferrii NRRL Y-1031 F-60-10.</title>
        <authorList>
            <person name="Schneider J."/>
            <person name="Andrea H."/>
            <person name="Blom J."/>
            <person name="Jaenicke S."/>
            <person name="Ruckert C."/>
            <person name="Schorsch C."/>
            <person name="Szczepanowski R."/>
            <person name="Farwick M."/>
            <person name="Goesmann A."/>
            <person name="Puhler A."/>
            <person name="Schaffer S."/>
            <person name="Tauch A."/>
            <person name="Kohler T."/>
            <person name="Brinkrolf K."/>
        </authorList>
    </citation>
    <scope>NUCLEOTIDE SEQUENCE [LARGE SCALE GENOMIC DNA]</scope>
    <source>
        <strain evidence="13">ATCC 14091 / BCRC 22168 / CBS 111 / JCM 3599 / NBRC 0793 / NRRL Y-1031 F-60-10</strain>
    </source>
</reference>
<gene>
    <name evidence="12" type="ORF">BN7_331</name>
</gene>
<evidence type="ECO:0000256" key="2">
    <source>
        <dbReference type="ARBA" id="ARBA00022692"/>
    </source>
</evidence>
<keyword evidence="6" id="KW-1133">Transmembrane helix</keyword>
<dbReference type="GO" id="GO:0005741">
    <property type="term" value="C:mitochondrial outer membrane"/>
    <property type="evidence" value="ECO:0007669"/>
    <property type="project" value="UniProtKB-SubCell"/>
</dbReference>
<dbReference type="EMBL" id="CAIF01000006">
    <property type="protein sequence ID" value="CCH40797.1"/>
    <property type="molecule type" value="Genomic_DNA"/>
</dbReference>
<dbReference type="Pfam" id="PF13432">
    <property type="entry name" value="TPR_16"/>
    <property type="match status" value="1"/>
</dbReference>
<evidence type="ECO:0000313" key="12">
    <source>
        <dbReference type="EMBL" id="CCH40797.1"/>
    </source>
</evidence>
<keyword evidence="2" id="KW-0812">Transmembrane</keyword>
<evidence type="ECO:0000256" key="7">
    <source>
        <dbReference type="ARBA" id="ARBA00023128"/>
    </source>
</evidence>
<evidence type="ECO:0000256" key="9">
    <source>
        <dbReference type="ARBA" id="ARBA00038030"/>
    </source>
</evidence>
<dbReference type="PANTHER" id="PTHR46208:SF1">
    <property type="entry name" value="MITOCHONDRIAL IMPORT RECEPTOR SUBUNIT TOM70"/>
    <property type="match status" value="1"/>
</dbReference>
<feature type="repeat" description="TPR" evidence="10">
    <location>
        <begin position="387"/>
        <end position="420"/>
    </location>
</feature>
<dbReference type="Gene3D" id="1.25.40.10">
    <property type="entry name" value="Tetratricopeptide repeat domain"/>
    <property type="match status" value="2"/>
</dbReference>
<dbReference type="GO" id="GO:0030150">
    <property type="term" value="P:protein import into mitochondrial matrix"/>
    <property type="evidence" value="ECO:0007669"/>
    <property type="project" value="TreeGrafter"/>
</dbReference>
<dbReference type="GO" id="GO:0030943">
    <property type="term" value="F:mitochondrion targeting sequence binding"/>
    <property type="evidence" value="ECO:0007669"/>
    <property type="project" value="TreeGrafter"/>
</dbReference>
<evidence type="ECO:0000256" key="6">
    <source>
        <dbReference type="ARBA" id="ARBA00022989"/>
    </source>
</evidence>
<dbReference type="STRING" id="1206466.K0KF18"/>
<dbReference type="GO" id="GO:0008320">
    <property type="term" value="F:protein transmembrane transporter activity"/>
    <property type="evidence" value="ECO:0007669"/>
    <property type="project" value="TreeGrafter"/>
</dbReference>
<evidence type="ECO:0000313" key="13">
    <source>
        <dbReference type="Proteomes" id="UP000009328"/>
    </source>
</evidence>
<dbReference type="AlphaFoldDB" id="K0KF18"/>
<keyword evidence="13" id="KW-1185">Reference proteome</keyword>
<keyword evidence="12" id="KW-0675">Receptor</keyword>
<keyword evidence="3" id="KW-0677">Repeat</keyword>
<name>K0KF18_WICCF</name>
<evidence type="ECO:0000256" key="1">
    <source>
        <dbReference type="ARBA" id="ARBA00004572"/>
    </source>
</evidence>
<dbReference type="GO" id="GO:0045039">
    <property type="term" value="P:protein insertion into mitochondrial inner membrane"/>
    <property type="evidence" value="ECO:0007669"/>
    <property type="project" value="TreeGrafter"/>
</dbReference>
<dbReference type="Proteomes" id="UP000009328">
    <property type="component" value="Unassembled WGS sequence"/>
</dbReference>
<keyword evidence="4" id="KW-1000">Mitochondrion outer membrane</keyword>
<dbReference type="InParanoid" id="K0KF18"/>
<keyword evidence="7" id="KW-0496">Mitochondrion</keyword>
<dbReference type="SMART" id="SM00028">
    <property type="entry name" value="TPR"/>
    <property type="match status" value="8"/>
</dbReference>
<dbReference type="PANTHER" id="PTHR46208">
    <property type="entry name" value="MITOCHONDRIAL IMPORT RECEPTOR SUBUNIT TOM70"/>
    <property type="match status" value="1"/>
</dbReference>
<keyword evidence="8" id="KW-0472">Membrane</keyword>
<evidence type="ECO:0000256" key="11">
    <source>
        <dbReference type="SAM" id="MobiDB-lite"/>
    </source>
</evidence>
<evidence type="ECO:0000256" key="10">
    <source>
        <dbReference type="PROSITE-ProRule" id="PRU00339"/>
    </source>
</evidence>
<evidence type="ECO:0000256" key="4">
    <source>
        <dbReference type="ARBA" id="ARBA00022787"/>
    </source>
</evidence>
<evidence type="ECO:0000256" key="5">
    <source>
        <dbReference type="ARBA" id="ARBA00022803"/>
    </source>
</evidence>
<dbReference type="eggNOG" id="KOG0547">
    <property type="taxonomic scope" value="Eukaryota"/>
</dbReference>
<dbReference type="PROSITE" id="PS50005">
    <property type="entry name" value="TPR"/>
    <property type="match status" value="3"/>
</dbReference>
<feature type="repeat" description="TPR" evidence="10">
    <location>
        <begin position="138"/>
        <end position="171"/>
    </location>
</feature>
<evidence type="ECO:0000256" key="3">
    <source>
        <dbReference type="ARBA" id="ARBA00022737"/>
    </source>
</evidence>
<comment type="subcellular location">
    <subcellularLocation>
        <location evidence="1">Mitochondrion outer membrane</location>
        <topology evidence="1">Single-pass membrane protein</topology>
    </subcellularLocation>
</comment>
<dbReference type="SUPFAM" id="SSF48452">
    <property type="entry name" value="TPR-like"/>
    <property type="match status" value="2"/>
</dbReference>
<feature type="compositionally biased region" description="Basic residues" evidence="11">
    <location>
        <begin position="50"/>
        <end position="59"/>
    </location>
</feature>
<proteinExistence type="inferred from homology"/>
<keyword evidence="5 10" id="KW-0802">TPR repeat</keyword>
<dbReference type="HOGENOM" id="CLU_017516_1_0_1"/>
<dbReference type="InterPro" id="IPR019734">
    <property type="entry name" value="TPR_rpt"/>
</dbReference>
<accession>K0KF18</accession>
<dbReference type="Pfam" id="PF13181">
    <property type="entry name" value="TPR_8"/>
    <property type="match status" value="1"/>
</dbReference>
<feature type="region of interest" description="Disordered" evidence="11">
    <location>
        <begin position="37"/>
        <end position="76"/>
    </location>
</feature>
<sequence>MSESGLSSFIQKNKIAILATLGVTASALSAYYILQSQSNTTSPSTEEPKKTKKKSKKKSGNGNKENKEHKETTVAKIYPIDSNGEPKLTKELIDSLSSEDKDKYSLALKEDGNEFFKNKDFTKAIKFYSAALDLVKDPVFYSNRSACYVGLEDYEKVVEDTTAALELKPDYTKCLLRRSNAYEQLEKYEDSMYDLTALSLFGGFNNKSVESVLDRVLKKHSLKIVQSNISKHQSELPSASSISSFFGAFEIESKIDGINEDLDSLKKDSGDYFLIKGLGSLNNKTRESFINADSEFSQAINAYELESKINTSPEFKNKYSIALEYSGAFKFLKNEPLNAILDFQKSLELHPRSRTYIYNALIAADKQDFTAAHDSFSKAIELSPESSEIYYHQGQMYYLTAELTKAKECFEKAKQFNPENVYSYIQLACIEYRDGNHSKADELFTQAKKHFPTNPDIPNYYGEILADKGDLTNALKQFEISFKLQEALPQITIGVLPLVNKAAILAKQPTEENLKESITLLEKAVDLDPKNELSKITLAQLKLQSNKVEEAIKLFEESSYLARSFDEKLQATSFAEASKIQLRLKNDPVLSKKLNEIVAQYGAQELAR</sequence>
<comment type="caution">
    <text evidence="12">The sequence shown here is derived from an EMBL/GenBank/DDBJ whole genome shotgun (WGS) entry which is preliminary data.</text>
</comment>